<dbReference type="Gene3D" id="3.90.550.10">
    <property type="entry name" value="Spore Coat Polysaccharide Biosynthesis Protein SpsA, Chain A"/>
    <property type="match status" value="1"/>
</dbReference>
<evidence type="ECO:0000256" key="9">
    <source>
        <dbReference type="ARBA" id="ARBA00023316"/>
    </source>
</evidence>
<keyword evidence="3" id="KW-0808">Transferase</keyword>
<dbReference type="Gramene" id="RZC55428">
    <property type="protein sequence ID" value="RZC55428"/>
    <property type="gene ID" value="C5167_014300"/>
</dbReference>
<evidence type="ECO:0000256" key="5">
    <source>
        <dbReference type="ARBA" id="ARBA00022723"/>
    </source>
</evidence>
<keyword evidence="14" id="KW-1185">Reference proteome</keyword>
<dbReference type="STRING" id="3469.A0A4Y7J6N5"/>
<evidence type="ECO:0000256" key="11">
    <source>
        <dbReference type="RuleBase" id="RU362027"/>
    </source>
</evidence>
<keyword evidence="8" id="KW-0464">Manganese</keyword>
<dbReference type="FunFam" id="3.90.550.10:FF:000018">
    <property type="entry name" value="Hexosyltransferase"/>
    <property type="match status" value="1"/>
</dbReference>
<dbReference type="InterPro" id="IPR002495">
    <property type="entry name" value="Glyco_trans_8"/>
</dbReference>
<comment type="similarity">
    <text evidence="10">Belongs to the glycosyltransferase 8 family. Glycogenin subfamily.</text>
</comment>
<dbReference type="GO" id="GO:0016757">
    <property type="term" value="F:glycosyltransferase activity"/>
    <property type="evidence" value="ECO:0007669"/>
    <property type="project" value="UniProtKB-KW"/>
</dbReference>
<dbReference type="OMA" id="RVPCENA"/>
<feature type="transmembrane region" description="Helical" evidence="12">
    <location>
        <begin position="12"/>
        <end position="33"/>
    </location>
</feature>
<comment type="subcellular location">
    <subcellularLocation>
        <location evidence="1">Golgi apparatus membrane</location>
        <topology evidence="1">Single-pass type II membrane protein</topology>
    </subcellularLocation>
</comment>
<evidence type="ECO:0000256" key="4">
    <source>
        <dbReference type="ARBA" id="ARBA00022692"/>
    </source>
</evidence>
<keyword evidence="5" id="KW-0479">Metal-binding</keyword>
<dbReference type="GO" id="GO:0071555">
    <property type="term" value="P:cell wall organization"/>
    <property type="evidence" value="ECO:0007669"/>
    <property type="project" value="UniProtKB-KW"/>
</dbReference>
<dbReference type="PANTHER" id="PTHR11183">
    <property type="entry name" value="GLYCOGENIN SUBFAMILY MEMBER"/>
    <property type="match status" value="1"/>
</dbReference>
<keyword evidence="9" id="KW-0961">Cell wall biogenesis/degradation</keyword>
<keyword evidence="6 12" id="KW-1133">Transmembrane helix</keyword>
<evidence type="ECO:0000256" key="8">
    <source>
        <dbReference type="ARBA" id="ARBA00023211"/>
    </source>
</evidence>
<evidence type="ECO:0000256" key="6">
    <source>
        <dbReference type="ARBA" id="ARBA00022989"/>
    </source>
</evidence>
<dbReference type="InterPro" id="IPR029044">
    <property type="entry name" value="Nucleotide-diphossugar_trans"/>
</dbReference>
<dbReference type="Pfam" id="PF01501">
    <property type="entry name" value="Glyco_transf_8"/>
    <property type="match status" value="1"/>
</dbReference>
<evidence type="ECO:0000256" key="1">
    <source>
        <dbReference type="ARBA" id="ARBA00004323"/>
    </source>
</evidence>
<keyword evidence="2" id="KW-0328">Glycosyltransferase</keyword>
<evidence type="ECO:0000256" key="10">
    <source>
        <dbReference type="ARBA" id="ARBA00038162"/>
    </source>
</evidence>
<keyword evidence="4 12" id="KW-0812">Transmembrane</keyword>
<evidence type="ECO:0000313" key="13">
    <source>
        <dbReference type="EMBL" id="RZC55428.1"/>
    </source>
</evidence>
<dbReference type="GO" id="GO:0046872">
    <property type="term" value="F:metal ion binding"/>
    <property type="evidence" value="ECO:0007669"/>
    <property type="project" value="UniProtKB-KW"/>
</dbReference>
<dbReference type="AlphaFoldDB" id="A0A4Y7J6N5"/>
<evidence type="ECO:0000256" key="3">
    <source>
        <dbReference type="ARBA" id="ARBA00022679"/>
    </source>
</evidence>
<evidence type="ECO:0000256" key="2">
    <source>
        <dbReference type="ARBA" id="ARBA00022676"/>
    </source>
</evidence>
<proteinExistence type="inferred from homology"/>
<reference evidence="13 14" key="1">
    <citation type="journal article" date="2018" name="Science">
        <title>The opium poppy genome and morphinan production.</title>
        <authorList>
            <person name="Guo L."/>
            <person name="Winzer T."/>
            <person name="Yang X."/>
            <person name="Li Y."/>
            <person name="Ning Z."/>
            <person name="He Z."/>
            <person name="Teodor R."/>
            <person name="Lu Y."/>
            <person name="Bowser T.A."/>
            <person name="Graham I.A."/>
            <person name="Ye K."/>
        </authorList>
    </citation>
    <scope>NUCLEOTIDE SEQUENCE [LARGE SCALE GENOMIC DNA]</scope>
    <source>
        <strain evidence="14">cv. HN1</strain>
        <tissue evidence="13">Leaves</tissue>
    </source>
</reference>
<organism evidence="13 14">
    <name type="scientific">Papaver somniferum</name>
    <name type="common">Opium poppy</name>
    <dbReference type="NCBI Taxonomy" id="3469"/>
    <lineage>
        <taxon>Eukaryota</taxon>
        <taxon>Viridiplantae</taxon>
        <taxon>Streptophyta</taxon>
        <taxon>Embryophyta</taxon>
        <taxon>Tracheophyta</taxon>
        <taxon>Spermatophyta</taxon>
        <taxon>Magnoliopsida</taxon>
        <taxon>Ranunculales</taxon>
        <taxon>Papaveraceae</taxon>
        <taxon>Papaveroideae</taxon>
        <taxon>Papaver</taxon>
    </lineage>
</organism>
<dbReference type="SUPFAM" id="SSF53448">
    <property type="entry name" value="Nucleotide-diphospho-sugar transferases"/>
    <property type="match status" value="1"/>
</dbReference>
<evidence type="ECO:0000256" key="12">
    <source>
        <dbReference type="SAM" id="Phobius"/>
    </source>
</evidence>
<dbReference type="EMBL" id="CM010717">
    <property type="protein sequence ID" value="RZC55428.1"/>
    <property type="molecule type" value="Genomic_DNA"/>
</dbReference>
<dbReference type="GO" id="GO:0000139">
    <property type="term" value="C:Golgi membrane"/>
    <property type="evidence" value="ECO:0007669"/>
    <property type="project" value="UniProtKB-SubCell"/>
</dbReference>
<sequence length="573" mass="66362">MVSRTKNINLKLILILIIFFSITLSYFLIFTSISRIDNKNIITHALRNGDEYSSLPATTSAKRVQHVRTKQSLPFDFFIREFKGRDIKIGLVNIGSSSTNDHGEEEEWKELGATTLVNLERVSKERKWGDYFPEWIDEEKKWRSPSCPDIPMPDYETYGEFDVVVVNVPYCSNDTKQGQGIRDVFRLQVNLVVANLAVRNEHADDDRPVYVVFVGSSCGPMWEIFRCDDLLGHEGNVWIYRPDLRRLAQKILMPVGTCQLGLTYKKQEKEIMNPNLSKLTKAMAISRPREAYVTLLHSSEAYVCGAIALAQSIIQTNSTKDLVILVDNSVSVKSLRGLRKAGWKIKIIGRIRSPLAKKNAYNKWNYSKLRLWQLTEYDKVMFIDSDLVVLKNIDEFFEYPQLSAVGNDKVIFNSGVMLIEPSDCAFESLMKKRYTLKSYNGGDQGFLNEAFTWWHRFPTKLNFLKFFLNAEDAAHELPGSVYAVHYLGLKPWMCYRDYDCNWDKMDHRDFASDSAHSKWWQVYDKMPKKLHAFCDLSKSGDARIKKWRKISQTASIPDEHWKIKVRDPRQHHS</sequence>
<dbReference type="OrthoDB" id="2014201at2759"/>
<keyword evidence="7 12" id="KW-0472">Membrane</keyword>
<dbReference type="Proteomes" id="UP000316621">
    <property type="component" value="Chromosome 3"/>
</dbReference>
<dbReference type="InterPro" id="IPR050587">
    <property type="entry name" value="GNT1/Glycosyltrans_8"/>
</dbReference>
<accession>A0A4Y7J6N5</accession>
<name>A0A4Y7J6N5_PAPSO</name>
<evidence type="ECO:0000313" key="14">
    <source>
        <dbReference type="Proteomes" id="UP000316621"/>
    </source>
</evidence>
<gene>
    <name evidence="13" type="ORF">C5167_014300</name>
</gene>
<evidence type="ECO:0000256" key="7">
    <source>
        <dbReference type="ARBA" id="ARBA00023136"/>
    </source>
</evidence>
<protein>
    <recommendedName>
        <fullName evidence="11">Hexosyltransferase</fullName>
        <ecNumber evidence="11">2.4.1.-</ecNumber>
    </recommendedName>
</protein>
<dbReference type="EC" id="2.4.1.-" evidence="11"/>
<dbReference type="CDD" id="cd02537">
    <property type="entry name" value="GT8_Glycogenin"/>
    <property type="match status" value="1"/>
</dbReference>